<dbReference type="AlphaFoldDB" id="A0A2D0N8Y7"/>
<proteinExistence type="predicted"/>
<dbReference type="Proteomes" id="UP000223913">
    <property type="component" value="Unassembled WGS sequence"/>
</dbReference>
<comment type="caution">
    <text evidence="2">The sequence shown here is derived from an EMBL/GenBank/DDBJ whole genome shotgun (WGS) entry which is preliminary data.</text>
</comment>
<dbReference type="Pfam" id="PF09359">
    <property type="entry name" value="VTC"/>
    <property type="match status" value="1"/>
</dbReference>
<dbReference type="RefSeq" id="WP_099151492.1">
    <property type="nucleotide sequence ID" value="NZ_PDUD01000023.1"/>
</dbReference>
<keyword evidence="3" id="KW-1185">Reference proteome</keyword>
<gene>
    <name evidence="2" type="ORF">CRP01_18115</name>
</gene>
<dbReference type="InterPro" id="IPR018966">
    <property type="entry name" value="VTC_domain"/>
</dbReference>
<evidence type="ECO:0000313" key="2">
    <source>
        <dbReference type="EMBL" id="PHN04947.1"/>
    </source>
</evidence>
<name>A0A2D0N8Y7_FLAN2</name>
<feature type="domain" description="VTC" evidence="1">
    <location>
        <begin position="33"/>
        <end position="207"/>
    </location>
</feature>
<organism evidence="2 3">
    <name type="scientific">Flavilitoribacter nigricans (strain ATCC 23147 / DSM 23189 / NBRC 102662 / NCIMB 1420 / SS-2)</name>
    <name type="common">Lewinella nigricans</name>
    <dbReference type="NCBI Taxonomy" id="1122177"/>
    <lineage>
        <taxon>Bacteria</taxon>
        <taxon>Pseudomonadati</taxon>
        <taxon>Bacteroidota</taxon>
        <taxon>Saprospiria</taxon>
        <taxon>Saprospirales</taxon>
        <taxon>Lewinellaceae</taxon>
        <taxon>Flavilitoribacter</taxon>
    </lineage>
</organism>
<dbReference type="CDD" id="cd07750">
    <property type="entry name" value="PolyPPase_VTC_like"/>
    <property type="match status" value="1"/>
</dbReference>
<dbReference type="Gene3D" id="3.20.100.30">
    <property type="entry name" value="VTC, catalytic tunnel domain"/>
    <property type="match status" value="1"/>
</dbReference>
<accession>A0A2D0N8Y7</accession>
<evidence type="ECO:0000259" key="1">
    <source>
        <dbReference type="Pfam" id="PF09359"/>
    </source>
</evidence>
<dbReference type="GO" id="GO:0006799">
    <property type="term" value="P:polyphosphate biosynthetic process"/>
    <property type="evidence" value="ECO:0007669"/>
    <property type="project" value="UniProtKB-ARBA"/>
</dbReference>
<dbReference type="OrthoDB" id="541850at2"/>
<evidence type="ECO:0000313" key="3">
    <source>
        <dbReference type="Proteomes" id="UP000223913"/>
    </source>
</evidence>
<dbReference type="EMBL" id="PDUD01000023">
    <property type="protein sequence ID" value="PHN04947.1"/>
    <property type="molecule type" value="Genomic_DNA"/>
</dbReference>
<dbReference type="InterPro" id="IPR042267">
    <property type="entry name" value="VTC_sf"/>
</dbReference>
<sequence>MRYERKFPSTVLTANALEQLVLGHPLGFRKVYPDRRINNVYFDTPGWRTFHENLAGVSHRTKYRLRWYGPASGLIEHARFELKKKENLLGTKIIHTIAGKITLADAAAIPGSLPTLLQNALFPTLVNSYQRAYYESTDGAFRLTVDEDLSCNAFDPKIWAGRSFPPELRVVELKYGREDDQRLDEFTQYWPLRLHRFSKYVMGMQLAFSV</sequence>
<protein>
    <recommendedName>
        <fullName evidence="1">VTC domain-containing protein</fullName>
    </recommendedName>
</protein>
<reference evidence="2 3" key="1">
    <citation type="submission" date="2017-10" db="EMBL/GenBank/DDBJ databases">
        <title>The draft genome sequence of Lewinella nigricans NBRC 102662.</title>
        <authorList>
            <person name="Wang K."/>
        </authorList>
    </citation>
    <scope>NUCLEOTIDE SEQUENCE [LARGE SCALE GENOMIC DNA]</scope>
    <source>
        <strain evidence="2 3">NBRC 102662</strain>
    </source>
</reference>